<keyword evidence="4" id="KW-0720">Serine protease</keyword>
<dbReference type="InterPro" id="IPR004635">
    <property type="entry name" value="Pept_S49_SppA"/>
</dbReference>
<evidence type="ECO:0000313" key="5">
    <source>
        <dbReference type="EMBL" id="AMB98516.1"/>
    </source>
</evidence>
<name>A0A109RH99_9LACT</name>
<protein>
    <submittedName>
        <fullName evidence="5">Uncharacterized protein</fullName>
    </submittedName>
</protein>
<dbReference type="OrthoDB" id="9764363at2"/>
<dbReference type="InterPro" id="IPR029045">
    <property type="entry name" value="ClpP/crotonase-like_dom_sf"/>
</dbReference>
<dbReference type="SUPFAM" id="SSF52096">
    <property type="entry name" value="ClpP/crotonase"/>
    <property type="match status" value="1"/>
</dbReference>
<keyword evidence="6" id="KW-1185">Reference proteome</keyword>
<keyword evidence="3" id="KW-0378">Hydrolase</keyword>
<evidence type="ECO:0000256" key="1">
    <source>
        <dbReference type="ARBA" id="ARBA00008683"/>
    </source>
</evidence>
<evidence type="ECO:0000313" key="6">
    <source>
        <dbReference type="Proteomes" id="UP000062260"/>
    </source>
</evidence>
<comment type="similarity">
    <text evidence="1">Belongs to the peptidase S49 family.</text>
</comment>
<dbReference type="InterPro" id="IPR047272">
    <property type="entry name" value="S49_SppA_C"/>
</dbReference>
<proteinExistence type="inferred from homology"/>
<dbReference type="RefSeq" id="WP_067977175.1">
    <property type="nucleotide sequence ID" value="NZ_CP014163.1"/>
</dbReference>
<organism evidence="5 6">
    <name type="scientific">Aerococcus urinaehominis</name>
    <dbReference type="NCBI Taxonomy" id="128944"/>
    <lineage>
        <taxon>Bacteria</taxon>
        <taxon>Bacillati</taxon>
        <taxon>Bacillota</taxon>
        <taxon>Bacilli</taxon>
        <taxon>Lactobacillales</taxon>
        <taxon>Aerococcaceae</taxon>
        <taxon>Aerococcus</taxon>
    </lineage>
</organism>
<dbReference type="EMBL" id="CP014163">
    <property type="protein sequence ID" value="AMB98516.1"/>
    <property type="molecule type" value="Genomic_DNA"/>
</dbReference>
<evidence type="ECO:0000256" key="2">
    <source>
        <dbReference type="ARBA" id="ARBA00022670"/>
    </source>
</evidence>
<dbReference type="Gene3D" id="3.90.226.10">
    <property type="entry name" value="2-enoyl-CoA Hydratase, Chain A, domain 1"/>
    <property type="match status" value="2"/>
</dbReference>
<dbReference type="InterPro" id="IPR002142">
    <property type="entry name" value="Peptidase_S49"/>
</dbReference>
<accession>A0A109RH99</accession>
<dbReference type="KEGG" id="auh:AWM75_00260"/>
<evidence type="ECO:0000256" key="3">
    <source>
        <dbReference type="ARBA" id="ARBA00022801"/>
    </source>
</evidence>
<dbReference type="Pfam" id="PF01343">
    <property type="entry name" value="Peptidase_S49"/>
    <property type="match status" value="1"/>
</dbReference>
<dbReference type="STRING" id="128944.AWM75_00260"/>
<reference evidence="5 6" key="1">
    <citation type="journal article" date="2016" name="Genome Announc.">
        <title>Complete Genome Sequences of Aerococcus christensenii CCUG 28831T, Aerococcus sanguinicola CCUG 43001T, Aerococcus urinae CCUG 36881T, Aerococcus urinaeequi CCUG 28094T, Aerococcus urinaehominis CCUG 42038 BT, and Aerococcus viridans CCUG 4311T.</title>
        <authorList>
            <person name="Carkaci D."/>
            <person name="Dargis R."/>
            <person name="Nielsen X.C."/>
            <person name="Skovgaard O."/>
            <person name="Fuursted K."/>
            <person name="Christensen J.J."/>
        </authorList>
    </citation>
    <scope>NUCLEOTIDE SEQUENCE [LARGE SCALE GENOMIC DNA]</scope>
    <source>
        <strain evidence="5 6">CCUG42038B</strain>
    </source>
</reference>
<dbReference type="CDD" id="cd07023">
    <property type="entry name" value="S49_Sppa_N_C"/>
    <property type="match status" value="1"/>
</dbReference>
<reference evidence="6" key="2">
    <citation type="submission" date="2016-01" db="EMBL/GenBank/DDBJ databases">
        <title>Six Aerococcus type strain genome sequencing and assembly using PacBio and Illumina Hiseq.</title>
        <authorList>
            <person name="Carkaci D."/>
            <person name="Dargis R."/>
            <person name="Nielsen X.C."/>
            <person name="Skovgaard O."/>
            <person name="Fuursted K."/>
            <person name="Christensen J.J."/>
        </authorList>
    </citation>
    <scope>NUCLEOTIDE SEQUENCE [LARGE SCALE GENOMIC DNA]</scope>
    <source>
        <strain evidence="6">CCUG42038B</strain>
    </source>
</reference>
<sequence length="347" mass="37625">MKKRTWFLVILAALFLVMGALGQTMTNHTLSSETVQEALGQADQEVIVPGNPNQRIAVLNVEGVIAGQAEDSPLASPQSYRHEDLLDQIDLIKEDKTVKALLLVINSPGGGVYESDQLYRALADLKEARQLPIYVSQGPVAASGGYMISMVGDKVFADINTTTGSIGVISQALNAKGFMDEHGFKVEVFKSGGPKDAGAIYRDMTDDEKKIYQSQVNQMYDRFVSIVDQGRPKLNEDQVRKLADGRTYTGQQAKDNGLVDELGFKEDALAALQSDLNLGEAMVVDYSPKIPNPALNSLLPALSQAKEMLAKLQNGGQDQAPAAQIEAMNHLLESGQAPRFYYLYGGA</sequence>
<dbReference type="AlphaFoldDB" id="A0A109RH99"/>
<dbReference type="GO" id="GO:0006508">
    <property type="term" value="P:proteolysis"/>
    <property type="evidence" value="ECO:0007669"/>
    <property type="project" value="UniProtKB-KW"/>
</dbReference>
<dbReference type="NCBIfam" id="TIGR00706">
    <property type="entry name" value="SppA_dom"/>
    <property type="match status" value="1"/>
</dbReference>
<dbReference type="PANTHER" id="PTHR42987">
    <property type="entry name" value="PEPTIDASE S49"/>
    <property type="match status" value="1"/>
</dbReference>
<evidence type="ECO:0000256" key="4">
    <source>
        <dbReference type="ARBA" id="ARBA00022825"/>
    </source>
</evidence>
<keyword evidence="2" id="KW-0645">Protease</keyword>
<dbReference type="PANTHER" id="PTHR42987:SF7">
    <property type="entry name" value="SIGNAL PEPTIDE PEPTIDASE SPPA-RELATED"/>
    <property type="match status" value="1"/>
</dbReference>
<gene>
    <name evidence="5" type="ORF">AWM75_00260</name>
</gene>
<dbReference type="Proteomes" id="UP000062260">
    <property type="component" value="Chromosome"/>
</dbReference>
<dbReference type="GO" id="GO:0008236">
    <property type="term" value="F:serine-type peptidase activity"/>
    <property type="evidence" value="ECO:0007669"/>
    <property type="project" value="UniProtKB-KW"/>
</dbReference>